<evidence type="ECO:0000259" key="1">
    <source>
        <dbReference type="PROSITE" id="PS50181"/>
    </source>
</evidence>
<evidence type="ECO:0000313" key="2">
    <source>
        <dbReference type="EMBL" id="OMO95704.1"/>
    </source>
</evidence>
<dbReference type="EMBL" id="AWUE01015791">
    <property type="protein sequence ID" value="OMO95704.1"/>
    <property type="molecule type" value="Genomic_DNA"/>
</dbReference>
<dbReference type="Pfam" id="PF00646">
    <property type="entry name" value="F-box"/>
    <property type="match status" value="1"/>
</dbReference>
<gene>
    <name evidence="2" type="ORF">COLO4_15716</name>
</gene>
<dbReference type="InterPro" id="IPR017451">
    <property type="entry name" value="F-box-assoc_interact_dom"/>
</dbReference>
<accession>A0A1R3JLJ5</accession>
<dbReference type="PANTHER" id="PTHR31672:SF13">
    <property type="entry name" value="F-BOX PROTEIN CPR30-LIKE"/>
    <property type="match status" value="1"/>
</dbReference>
<proteinExistence type="predicted"/>
<dbReference type="NCBIfam" id="TIGR01640">
    <property type="entry name" value="F_box_assoc_1"/>
    <property type="match status" value="1"/>
</dbReference>
<dbReference type="InterPro" id="IPR050796">
    <property type="entry name" value="SCF_F-box_component"/>
</dbReference>
<dbReference type="SUPFAM" id="SSF81383">
    <property type="entry name" value="F-box domain"/>
    <property type="match status" value="1"/>
</dbReference>
<dbReference type="AlphaFoldDB" id="A0A1R3JLJ5"/>
<dbReference type="InterPro" id="IPR036047">
    <property type="entry name" value="F-box-like_dom_sf"/>
</dbReference>
<feature type="domain" description="F-box" evidence="1">
    <location>
        <begin position="13"/>
        <end position="59"/>
    </location>
</feature>
<organism evidence="2 3">
    <name type="scientific">Corchorus olitorius</name>
    <dbReference type="NCBI Taxonomy" id="93759"/>
    <lineage>
        <taxon>Eukaryota</taxon>
        <taxon>Viridiplantae</taxon>
        <taxon>Streptophyta</taxon>
        <taxon>Embryophyta</taxon>
        <taxon>Tracheophyta</taxon>
        <taxon>Spermatophyta</taxon>
        <taxon>Magnoliopsida</taxon>
        <taxon>eudicotyledons</taxon>
        <taxon>Gunneridae</taxon>
        <taxon>Pentapetalae</taxon>
        <taxon>rosids</taxon>
        <taxon>malvids</taxon>
        <taxon>Malvales</taxon>
        <taxon>Malvaceae</taxon>
        <taxon>Grewioideae</taxon>
        <taxon>Apeibeae</taxon>
        <taxon>Corchorus</taxon>
    </lineage>
</organism>
<dbReference type="Pfam" id="PF08268">
    <property type="entry name" value="FBA_3"/>
    <property type="match status" value="1"/>
</dbReference>
<dbReference type="SMART" id="SM00256">
    <property type="entry name" value="FBOX"/>
    <property type="match status" value="1"/>
</dbReference>
<dbReference type="CDD" id="cd22157">
    <property type="entry name" value="F-box_AtFBW1-like"/>
    <property type="match status" value="1"/>
</dbReference>
<dbReference type="PANTHER" id="PTHR31672">
    <property type="entry name" value="BNACNNG10540D PROTEIN"/>
    <property type="match status" value="1"/>
</dbReference>
<dbReference type="Gene3D" id="1.20.1280.50">
    <property type="match status" value="1"/>
</dbReference>
<dbReference type="InterPro" id="IPR013187">
    <property type="entry name" value="F-box-assoc_dom_typ3"/>
</dbReference>
<protein>
    <recommendedName>
        <fullName evidence="1">F-box domain-containing protein</fullName>
    </recommendedName>
</protein>
<keyword evidence="3" id="KW-1185">Reference proteome</keyword>
<dbReference type="STRING" id="93759.A0A1R3JLJ5"/>
<evidence type="ECO:0000313" key="3">
    <source>
        <dbReference type="Proteomes" id="UP000187203"/>
    </source>
</evidence>
<dbReference type="InterPro" id="IPR001810">
    <property type="entry name" value="F-box_dom"/>
</dbReference>
<dbReference type="OrthoDB" id="1152154at2759"/>
<dbReference type="Proteomes" id="UP000187203">
    <property type="component" value="Unassembled WGS sequence"/>
</dbReference>
<dbReference type="PROSITE" id="PS50181">
    <property type="entry name" value="FBOX"/>
    <property type="match status" value="1"/>
</dbReference>
<sequence length="399" mass="45205">MRKKSPAVKKRNRTIWEHWPIDIINNILCQLPAKCLIRYKSVSKEWNALITQDSYFINSHLQQQAANDISLILVDRERSNCLYSVDLYSFDSFDTVASCLKLPTNITEVVGSCNGLILALAKSETHKDHLLLCNISTQEYKILPNPLPSKISGFYGFGYDSINDDYKILRIQHEQSLYPHAPIYKTQVYSLRGNTWREVRGKNPYRICIRVQPRALNSSINGAVHWLGVNSICPPLYATLIVAFDLGTGNSRKVPLLEGMIGGRMCLRTLGILGGCLCVTTCPCDFLSCSELDFWVMEDYMVKESWTKLFTIVQHGKSPLKPLAYDDELVLIQENGDVFWYDYETKEKFEANHGLSELGNRFKLQGVICSRTLVSLSAYGDAVIETPATSNHNKRIKAC</sequence>
<comment type="caution">
    <text evidence="2">The sequence shown here is derived from an EMBL/GenBank/DDBJ whole genome shotgun (WGS) entry which is preliminary data.</text>
</comment>
<reference evidence="3" key="1">
    <citation type="submission" date="2013-09" db="EMBL/GenBank/DDBJ databases">
        <title>Corchorus olitorius genome sequencing.</title>
        <authorList>
            <person name="Alam M."/>
            <person name="Haque M.S."/>
            <person name="Islam M.S."/>
            <person name="Emdad E.M."/>
            <person name="Islam M.M."/>
            <person name="Ahmed B."/>
            <person name="Halim A."/>
            <person name="Hossen Q.M.M."/>
            <person name="Hossain M.Z."/>
            <person name="Ahmed R."/>
            <person name="Khan M.M."/>
            <person name="Islam R."/>
            <person name="Rashid M.M."/>
            <person name="Khan S.A."/>
            <person name="Rahman M.S."/>
            <person name="Alam M."/>
            <person name="Yahiya A.S."/>
            <person name="Khan M.S."/>
            <person name="Azam M.S."/>
            <person name="Haque T."/>
            <person name="Lashkar M.Z.H."/>
            <person name="Akhand A.I."/>
            <person name="Morshed G."/>
            <person name="Roy S."/>
            <person name="Uddin K.S."/>
            <person name="Rabeya T."/>
            <person name="Hossain A.S."/>
            <person name="Chowdhury A."/>
            <person name="Snigdha A.R."/>
            <person name="Mortoza M.S."/>
            <person name="Matin S.A."/>
            <person name="Hoque S.M.E."/>
            <person name="Islam M.K."/>
            <person name="Roy D.K."/>
            <person name="Haider R."/>
            <person name="Moosa M.M."/>
            <person name="Elias S.M."/>
            <person name="Hasan A.M."/>
            <person name="Jahan S."/>
            <person name="Shafiuddin M."/>
            <person name="Mahmood N."/>
            <person name="Shommy N.S."/>
        </authorList>
    </citation>
    <scope>NUCLEOTIDE SEQUENCE [LARGE SCALE GENOMIC DNA]</scope>
    <source>
        <strain evidence="3">cv. O-4</strain>
    </source>
</reference>
<name>A0A1R3JLJ5_9ROSI</name>